<dbReference type="GO" id="GO:0030327">
    <property type="term" value="P:prenylated protein catabolic process"/>
    <property type="evidence" value="ECO:0007669"/>
    <property type="project" value="TreeGrafter"/>
</dbReference>
<accession>A0A6A4VJ02</accession>
<evidence type="ECO:0000256" key="7">
    <source>
        <dbReference type="ARBA" id="ARBA00023180"/>
    </source>
</evidence>
<evidence type="ECO:0000313" key="11">
    <source>
        <dbReference type="Proteomes" id="UP000440578"/>
    </source>
</evidence>
<dbReference type="PANTHER" id="PTHR15944">
    <property type="entry name" value="FARNESYLCYSTEINE LYASE"/>
    <property type="match status" value="1"/>
</dbReference>
<protein>
    <submittedName>
        <fullName evidence="10">Prenylcysteine oxidase</fullName>
    </submittedName>
</protein>
<evidence type="ECO:0000256" key="2">
    <source>
        <dbReference type="ARBA" id="ARBA00009967"/>
    </source>
</evidence>
<dbReference type="Pfam" id="PF07156">
    <property type="entry name" value="Prenylcys_lyase"/>
    <property type="match status" value="1"/>
</dbReference>
<feature type="signal peptide" evidence="8">
    <location>
        <begin position="1"/>
        <end position="20"/>
    </location>
</feature>
<keyword evidence="11" id="KW-1185">Reference proteome</keyword>
<dbReference type="SUPFAM" id="SSF51905">
    <property type="entry name" value="FAD/NAD(P)-binding domain"/>
    <property type="match status" value="1"/>
</dbReference>
<dbReference type="OrthoDB" id="437369at2759"/>
<keyword evidence="4 8" id="KW-0732">Signal</keyword>
<evidence type="ECO:0000259" key="9">
    <source>
        <dbReference type="Pfam" id="PF07156"/>
    </source>
</evidence>
<dbReference type="GO" id="GO:0001735">
    <property type="term" value="F:prenylcysteine oxidase activity"/>
    <property type="evidence" value="ECO:0007669"/>
    <property type="project" value="InterPro"/>
</dbReference>
<evidence type="ECO:0000313" key="10">
    <source>
        <dbReference type="EMBL" id="KAF0294466.1"/>
    </source>
</evidence>
<reference evidence="10 11" key="1">
    <citation type="submission" date="2019-07" db="EMBL/GenBank/DDBJ databases">
        <title>Draft genome assembly of a fouling barnacle, Amphibalanus amphitrite (Darwin, 1854): The first reference genome for Thecostraca.</title>
        <authorList>
            <person name="Kim W."/>
        </authorList>
    </citation>
    <scope>NUCLEOTIDE SEQUENCE [LARGE SCALE GENOMIC DNA]</scope>
    <source>
        <strain evidence="10">SNU_AA5</strain>
        <tissue evidence="10">Soma without cirri and trophi</tissue>
    </source>
</reference>
<dbReference type="InterPro" id="IPR010795">
    <property type="entry name" value="Prenylcys_lyase"/>
</dbReference>
<name>A0A6A4VJ02_AMPAM</name>
<dbReference type="InterPro" id="IPR036188">
    <property type="entry name" value="FAD/NAD-bd_sf"/>
</dbReference>
<gene>
    <name evidence="10" type="primary">Pcyox1</name>
    <name evidence="10" type="ORF">FJT64_007881</name>
</gene>
<dbReference type="AlphaFoldDB" id="A0A6A4VJ02"/>
<evidence type="ECO:0000256" key="6">
    <source>
        <dbReference type="ARBA" id="ARBA00023002"/>
    </source>
</evidence>
<evidence type="ECO:0000256" key="3">
    <source>
        <dbReference type="ARBA" id="ARBA00022630"/>
    </source>
</evidence>
<dbReference type="InterPro" id="IPR017046">
    <property type="entry name" value="Prenylcysteine_Oxase1"/>
</dbReference>
<keyword evidence="5" id="KW-0274">FAD</keyword>
<evidence type="ECO:0000256" key="5">
    <source>
        <dbReference type="ARBA" id="ARBA00022827"/>
    </source>
</evidence>
<organism evidence="10 11">
    <name type="scientific">Amphibalanus amphitrite</name>
    <name type="common">Striped barnacle</name>
    <name type="synonym">Balanus amphitrite</name>
    <dbReference type="NCBI Taxonomy" id="1232801"/>
    <lineage>
        <taxon>Eukaryota</taxon>
        <taxon>Metazoa</taxon>
        <taxon>Ecdysozoa</taxon>
        <taxon>Arthropoda</taxon>
        <taxon>Crustacea</taxon>
        <taxon>Multicrustacea</taxon>
        <taxon>Cirripedia</taxon>
        <taxon>Thoracica</taxon>
        <taxon>Thoracicalcarea</taxon>
        <taxon>Balanomorpha</taxon>
        <taxon>Balanoidea</taxon>
        <taxon>Balanidae</taxon>
        <taxon>Amphibalaninae</taxon>
        <taxon>Amphibalanus</taxon>
    </lineage>
</organism>
<comment type="similarity">
    <text evidence="2">Belongs to the prenylcysteine oxidase family.</text>
</comment>
<proteinExistence type="inferred from homology"/>
<feature type="chain" id="PRO_5025396322" evidence="8">
    <location>
        <begin position="21"/>
        <end position="367"/>
    </location>
</feature>
<keyword evidence="6" id="KW-0560">Oxidoreductase</keyword>
<evidence type="ECO:0000256" key="1">
    <source>
        <dbReference type="ARBA" id="ARBA00001974"/>
    </source>
</evidence>
<comment type="caution">
    <text evidence="10">The sequence shown here is derived from an EMBL/GenBank/DDBJ whole genome shotgun (WGS) entry which is preliminary data.</text>
</comment>
<dbReference type="GO" id="GO:0030328">
    <property type="term" value="P:prenylcysteine catabolic process"/>
    <property type="evidence" value="ECO:0007669"/>
    <property type="project" value="InterPro"/>
</dbReference>
<dbReference type="Proteomes" id="UP000440578">
    <property type="component" value="Unassembled WGS sequence"/>
</dbReference>
<dbReference type="EMBL" id="VIIS01001685">
    <property type="protein sequence ID" value="KAF0294466.1"/>
    <property type="molecule type" value="Genomic_DNA"/>
</dbReference>
<sequence length="367" mass="40037">MYHCHWIALILSVVAARVAAVKIGIVGGGIGGASTALYIRRLFGDDADIELFEMGRLGGRLAVEELDGHRYEAGGSVIHTKNRCMMELIESLGLQTKPAMGGTFGLWNGRELVFTSSAWSAITSAKLLWRYGSDVFRLRRLLSATLAKFDGIYSLLDSGAAYDTVEDLIMAMDPSLVKLTGLPLSQYLKLSGFQEGFISELVTAVTLNNYGQRPDRLHALVGLVGLAGAGDELTSVLGGNYQVVERAVQQSGATLRSERVLAVEFTGESFLVTTGWAAEPDSRQTRSYDIVVVAAPQTEDQPSRVEWLGLPAPLQFPGTYHQLSVTFVEAQAMEMSALAARNVANMAYTRWYNRSPPDLRKIEHTEL</sequence>
<feature type="domain" description="Prenylcysteine lyase" evidence="9">
    <location>
        <begin position="114"/>
        <end position="330"/>
    </location>
</feature>
<keyword evidence="3" id="KW-0285">Flavoprotein</keyword>
<dbReference type="Gene3D" id="3.50.50.60">
    <property type="entry name" value="FAD/NAD(P)-binding domain"/>
    <property type="match status" value="1"/>
</dbReference>
<dbReference type="Pfam" id="PF13450">
    <property type="entry name" value="NAD_binding_8"/>
    <property type="match status" value="1"/>
</dbReference>
<dbReference type="PANTHER" id="PTHR15944:SF0">
    <property type="entry name" value="PRENYLCYSTEINE LYASE DOMAIN-CONTAINING PROTEIN"/>
    <property type="match status" value="1"/>
</dbReference>
<comment type="cofactor">
    <cofactor evidence="1">
        <name>FAD</name>
        <dbReference type="ChEBI" id="CHEBI:57692"/>
    </cofactor>
</comment>
<keyword evidence="7" id="KW-0325">Glycoprotein</keyword>
<evidence type="ECO:0000256" key="4">
    <source>
        <dbReference type="ARBA" id="ARBA00022729"/>
    </source>
</evidence>
<evidence type="ECO:0000256" key="8">
    <source>
        <dbReference type="SAM" id="SignalP"/>
    </source>
</evidence>